<dbReference type="PRINTS" id="PR00038">
    <property type="entry name" value="HTHLUXR"/>
</dbReference>
<proteinExistence type="predicted"/>
<dbReference type="SMART" id="SM00448">
    <property type="entry name" value="REC"/>
    <property type="match status" value="1"/>
</dbReference>
<evidence type="ECO:0000256" key="3">
    <source>
        <dbReference type="ARBA" id="ARBA00023125"/>
    </source>
</evidence>
<dbReference type="InterPro" id="IPR058245">
    <property type="entry name" value="NreC/VraR/RcsB-like_REC"/>
</dbReference>
<dbReference type="Gene3D" id="3.40.50.2300">
    <property type="match status" value="1"/>
</dbReference>
<evidence type="ECO:0000256" key="2">
    <source>
        <dbReference type="ARBA" id="ARBA00023015"/>
    </source>
</evidence>
<dbReference type="SUPFAM" id="SSF52172">
    <property type="entry name" value="CheY-like"/>
    <property type="match status" value="1"/>
</dbReference>
<keyword evidence="3" id="KW-0238">DNA-binding</keyword>
<evidence type="ECO:0000259" key="6">
    <source>
        <dbReference type="PROSITE" id="PS50043"/>
    </source>
</evidence>
<dbReference type="AlphaFoldDB" id="A0A0A2LGJ3"/>
<keyword evidence="1 5" id="KW-0597">Phosphoprotein</keyword>
<dbReference type="InterPro" id="IPR039420">
    <property type="entry name" value="WalR-like"/>
</dbReference>
<dbReference type="PANTHER" id="PTHR43214">
    <property type="entry name" value="TWO-COMPONENT RESPONSE REGULATOR"/>
    <property type="match status" value="1"/>
</dbReference>
<dbReference type="eggNOG" id="COG2197">
    <property type="taxonomic scope" value="Bacteria"/>
</dbReference>
<keyword evidence="9" id="KW-1185">Reference proteome</keyword>
<sequence length="209" mass="23649">MNILIADDHSVVRQGVALILREAFKTIEIYHADSFQEVVVKLKKQSVNLLLLDINLPGGNSVGMISRVKDLQPATKILMFSAFDEEQYALRYLHAGVDGYLNKLSSEEKIIEAVTEILQGGRYFSNKVKERIFENVINKIPDNPLDSLSNRELEIADLLARGEGNLEIANRLDIKMSTVSTYKSRIFDKLGVTNVVSLVEKFKMYREQS</sequence>
<dbReference type="InterPro" id="IPR000792">
    <property type="entry name" value="Tscrpt_reg_LuxR_C"/>
</dbReference>
<dbReference type="GO" id="GO:0003677">
    <property type="term" value="F:DNA binding"/>
    <property type="evidence" value="ECO:0007669"/>
    <property type="project" value="UniProtKB-KW"/>
</dbReference>
<dbReference type="Proteomes" id="UP000030129">
    <property type="component" value="Unassembled WGS sequence"/>
</dbReference>
<organism evidence="8 9">
    <name type="scientific">Flavobacterium beibuense F44-8</name>
    <dbReference type="NCBI Taxonomy" id="1406840"/>
    <lineage>
        <taxon>Bacteria</taxon>
        <taxon>Pseudomonadati</taxon>
        <taxon>Bacteroidota</taxon>
        <taxon>Flavobacteriia</taxon>
        <taxon>Flavobacteriales</taxon>
        <taxon>Flavobacteriaceae</taxon>
        <taxon>Flavobacterium</taxon>
    </lineage>
</organism>
<dbReference type="PROSITE" id="PS50110">
    <property type="entry name" value="RESPONSE_REGULATORY"/>
    <property type="match status" value="1"/>
</dbReference>
<dbReference type="STRING" id="1406840.Q763_14715"/>
<evidence type="ECO:0000313" key="8">
    <source>
        <dbReference type="EMBL" id="KGO79287.1"/>
    </source>
</evidence>
<dbReference type="SUPFAM" id="SSF46894">
    <property type="entry name" value="C-terminal effector domain of the bipartite response regulators"/>
    <property type="match status" value="1"/>
</dbReference>
<evidence type="ECO:0008006" key="10">
    <source>
        <dbReference type="Google" id="ProtNLM"/>
    </source>
</evidence>
<keyword evidence="4" id="KW-0804">Transcription</keyword>
<dbReference type="EMBL" id="JRLV01000019">
    <property type="protein sequence ID" value="KGO79287.1"/>
    <property type="molecule type" value="Genomic_DNA"/>
</dbReference>
<gene>
    <name evidence="8" type="ORF">Q763_14715</name>
</gene>
<feature type="domain" description="Response regulatory" evidence="7">
    <location>
        <begin position="2"/>
        <end position="118"/>
    </location>
</feature>
<dbReference type="GO" id="GO:0000160">
    <property type="term" value="P:phosphorelay signal transduction system"/>
    <property type="evidence" value="ECO:0007669"/>
    <property type="project" value="InterPro"/>
</dbReference>
<comment type="caution">
    <text evidence="8">The sequence shown here is derived from an EMBL/GenBank/DDBJ whole genome shotgun (WGS) entry which is preliminary data.</text>
</comment>
<evidence type="ECO:0000256" key="1">
    <source>
        <dbReference type="ARBA" id="ARBA00022553"/>
    </source>
</evidence>
<dbReference type="InterPro" id="IPR016032">
    <property type="entry name" value="Sig_transdc_resp-reg_C-effctor"/>
</dbReference>
<evidence type="ECO:0000256" key="4">
    <source>
        <dbReference type="ARBA" id="ARBA00023163"/>
    </source>
</evidence>
<accession>A0A0A2LGJ3</accession>
<dbReference type="PROSITE" id="PS00622">
    <property type="entry name" value="HTH_LUXR_1"/>
    <property type="match status" value="1"/>
</dbReference>
<dbReference type="InterPro" id="IPR011006">
    <property type="entry name" value="CheY-like_superfamily"/>
</dbReference>
<dbReference type="CDD" id="cd06170">
    <property type="entry name" value="LuxR_C_like"/>
    <property type="match status" value="1"/>
</dbReference>
<name>A0A0A2LGJ3_9FLAO</name>
<feature type="domain" description="HTH luxR-type" evidence="6">
    <location>
        <begin position="141"/>
        <end position="206"/>
    </location>
</feature>
<protein>
    <recommendedName>
        <fullName evidence="10">LuxR family transcriptional regulator</fullName>
    </recommendedName>
</protein>
<dbReference type="InterPro" id="IPR001789">
    <property type="entry name" value="Sig_transdc_resp-reg_receiver"/>
</dbReference>
<dbReference type="RefSeq" id="WP_035135531.1">
    <property type="nucleotide sequence ID" value="NZ_JRLV01000019.1"/>
</dbReference>
<dbReference type="PANTHER" id="PTHR43214:SF41">
    <property type="entry name" value="NITRATE_NITRITE RESPONSE REGULATOR PROTEIN NARP"/>
    <property type="match status" value="1"/>
</dbReference>
<dbReference type="Pfam" id="PF00072">
    <property type="entry name" value="Response_reg"/>
    <property type="match status" value="1"/>
</dbReference>
<dbReference type="Pfam" id="PF00196">
    <property type="entry name" value="GerE"/>
    <property type="match status" value="1"/>
</dbReference>
<evidence type="ECO:0000313" key="9">
    <source>
        <dbReference type="Proteomes" id="UP000030129"/>
    </source>
</evidence>
<reference evidence="8 9" key="1">
    <citation type="submission" date="2013-09" db="EMBL/GenBank/DDBJ databases">
        <authorList>
            <person name="Zeng Z."/>
            <person name="Chen C."/>
        </authorList>
    </citation>
    <scope>NUCLEOTIDE SEQUENCE [LARGE SCALE GENOMIC DNA]</scope>
    <source>
        <strain evidence="8 9">F44-8</strain>
    </source>
</reference>
<evidence type="ECO:0000256" key="5">
    <source>
        <dbReference type="PROSITE-ProRule" id="PRU00169"/>
    </source>
</evidence>
<keyword evidence="2" id="KW-0805">Transcription regulation</keyword>
<dbReference type="CDD" id="cd17535">
    <property type="entry name" value="REC_NarL-like"/>
    <property type="match status" value="1"/>
</dbReference>
<feature type="modified residue" description="4-aspartylphosphate" evidence="5">
    <location>
        <position position="53"/>
    </location>
</feature>
<dbReference type="PROSITE" id="PS50043">
    <property type="entry name" value="HTH_LUXR_2"/>
    <property type="match status" value="1"/>
</dbReference>
<dbReference type="GO" id="GO:0006355">
    <property type="term" value="P:regulation of DNA-templated transcription"/>
    <property type="evidence" value="ECO:0007669"/>
    <property type="project" value="InterPro"/>
</dbReference>
<evidence type="ECO:0000259" key="7">
    <source>
        <dbReference type="PROSITE" id="PS50110"/>
    </source>
</evidence>
<dbReference type="SMART" id="SM00421">
    <property type="entry name" value="HTH_LUXR"/>
    <property type="match status" value="1"/>
</dbReference>